<feature type="domain" description="HTH hxlR-type" evidence="4">
    <location>
        <begin position="11"/>
        <end position="110"/>
    </location>
</feature>
<reference evidence="5" key="1">
    <citation type="submission" date="2021-03" db="EMBL/GenBank/DDBJ databases">
        <title>Whole genome shotgun sequence of Actinoplanes consettensis NBRC 14913.</title>
        <authorList>
            <person name="Komaki H."/>
            <person name="Tamura T."/>
        </authorList>
    </citation>
    <scope>NUCLEOTIDE SEQUENCE</scope>
    <source>
        <strain evidence="5">NBRC 14913</strain>
    </source>
</reference>
<dbReference type="Proteomes" id="UP000680865">
    <property type="component" value="Unassembled WGS sequence"/>
</dbReference>
<dbReference type="Gene3D" id="1.10.10.10">
    <property type="entry name" value="Winged helix-like DNA-binding domain superfamily/Winged helix DNA-binding domain"/>
    <property type="match status" value="1"/>
</dbReference>
<dbReference type="AlphaFoldDB" id="A0A919VRU7"/>
<evidence type="ECO:0000259" key="4">
    <source>
        <dbReference type="PROSITE" id="PS51118"/>
    </source>
</evidence>
<evidence type="ECO:0000256" key="3">
    <source>
        <dbReference type="ARBA" id="ARBA00023163"/>
    </source>
</evidence>
<evidence type="ECO:0000256" key="2">
    <source>
        <dbReference type="ARBA" id="ARBA00023125"/>
    </source>
</evidence>
<dbReference type="PANTHER" id="PTHR33204:SF18">
    <property type="entry name" value="TRANSCRIPTIONAL REGULATORY PROTEIN"/>
    <property type="match status" value="1"/>
</dbReference>
<proteinExistence type="predicted"/>
<name>A0A919VRU7_9ACTN</name>
<comment type="caution">
    <text evidence="5">The sequence shown here is derived from an EMBL/GenBank/DDBJ whole genome shotgun (WGS) entry which is preliminary data.</text>
</comment>
<evidence type="ECO:0000256" key="1">
    <source>
        <dbReference type="ARBA" id="ARBA00023015"/>
    </source>
</evidence>
<dbReference type="PANTHER" id="PTHR33204">
    <property type="entry name" value="TRANSCRIPTIONAL REGULATOR, MARR FAMILY"/>
    <property type="match status" value="1"/>
</dbReference>
<sequence>MPITKLQDSPCSVSRSLSVLGERWTLLVLRLAFEGETRFEGFRTNLGMAADVLSDRLNTLVENGVMTKQAYQEPGSRARYEYHLTPAGRELHVVVAGLQQWADDHLPWKEGPTVIRQAHETAARVRVAFIDDSGCEVPLDDVDAVRTAAYPR</sequence>
<gene>
    <name evidence="5" type="ORF">Aco04nite_50480</name>
</gene>
<protein>
    <submittedName>
        <fullName evidence="5">HxlR family transcriptional regulator</fullName>
    </submittedName>
</protein>
<keyword evidence="1" id="KW-0805">Transcription regulation</keyword>
<accession>A0A919VRU7</accession>
<dbReference type="InterPro" id="IPR002577">
    <property type="entry name" value="HTH_HxlR"/>
</dbReference>
<evidence type="ECO:0000313" key="5">
    <source>
        <dbReference type="EMBL" id="GIM76449.1"/>
    </source>
</evidence>
<keyword evidence="6" id="KW-1185">Reference proteome</keyword>
<dbReference type="RefSeq" id="WP_203840176.1">
    <property type="nucleotide sequence ID" value="NZ_BAAATW010000010.1"/>
</dbReference>
<dbReference type="PROSITE" id="PS51118">
    <property type="entry name" value="HTH_HXLR"/>
    <property type="match status" value="1"/>
</dbReference>
<organism evidence="5 6">
    <name type="scientific">Winogradskya consettensis</name>
    <dbReference type="NCBI Taxonomy" id="113560"/>
    <lineage>
        <taxon>Bacteria</taxon>
        <taxon>Bacillati</taxon>
        <taxon>Actinomycetota</taxon>
        <taxon>Actinomycetes</taxon>
        <taxon>Micromonosporales</taxon>
        <taxon>Micromonosporaceae</taxon>
        <taxon>Winogradskya</taxon>
    </lineage>
</organism>
<dbReference type="InterPro" id="IPR036390">
    <property type="entry name" value="WH_DNA-bd_sf"/>
</dbReference>
<keyword evidence="2" id="KW-0238">DNA-binding</keyword>
<dbReference type="EMBL" id="BOQP01000027">
    <property type="protein sequence ID" value="GIM76449.1"/>
    <property type="molecule type" value="Genomic_DNA"/>
</dbReference>
<dbReference type="InterPro" id="IPR036388">
    <property type="entry name" value="WH-like_DNA-bd_sf"/>
</dbReference>
<dbReference type="SUPFAM" id="SSF46785">
    <property type="entry name" value="Winged helix' DNA-binding domain"/>
    <property type="match status" value="1"/>
</dbReference>
<dbReference type="Pfam" id="PF01638">
    <property type="entry name" value="HxlR"/>
    <property type="match status" value="1"/>
</dbReference>
<keyword evidence="3" id="KW-0804">Transcription</keyword>
<dbReference type="GO" id="GO:0003677">
    <property type="term" value="F:DNA binding"/>
    <property type="evidence" value="ECO:0007669"/>
    <property type="project" value="UniProtKB-KW"/>
</dbReference>
<evidence type="ECO:0000313" key="6">
    <source>
        <dbReference type="Proteomes" id="UP000680865"/>
    </source>
</evidence>